<comment type="caution">
    <text evidence="1">The sequence shown here is derived from an EMBL/GenBank/DDBJ whole genome shotgun (WGS) entry which is preliminary data.</text>
</comment>
<sequence>MSAIRSRLILRQRKSAAAPMTCCVIRSLIWSLLCRMRPALRT</sequence>
<name>J9FY53_9ZZZZ</name>
<dbReference type="AlphaFoldDB" id="J9FY53"/>
<proteinExistence type="predicted"/>
<evidence type="ECO:0000313" key="1">
    <source>
        <dbReference type="EMBL" id="EJW99488.1"/>
    </source>
</evidence>
<organism evidence="1">
    <name type="scientific">gut metagenome</name>
    <dbReference type="NCBI Taxonomy" id="749906"/>
    <lineage>
        <taxon>unclassified sequences</taxon>
        <taxon>metagenomes</taxon>
        <taxon>organismal metagenomes</taxon>
    </lineage>
</organism>
<reference evidence="1" key="1">
    <citation type="journal article" date="2012" name="PLoS ONE">
        <title>Gene sets for utilization of primary and secondary nutrition supplies in the distal gut of endangered iberian lynx.</title>
        <authorList>
            <person name="Alcaide M."/>
            <person name="Messina E."/>
            <person name="Richter M."/>
            <person name="Bargiela R."/>
            <person name="Peplies J."/>
            <person name="Huws S.A."/>
            <person name="Newbold C.J."/>
            <person name="Golyshin P.N."/>
            <person name="Simon M.A."/>
            <person name="Lopez G."/>
            <person name="Yakimov M.M."/>
            <person name="Ferrer M."/>
        </authorList>
    </citation>
    <scope>NUCLEOTIDE SEQUENCE</scope>
</reference>
<dbReference type="EMBL" id="AMCI01003778">
    <property type="protein sequence ID" value="EJW99488.1"/>
    <property type="molecule type" value="Genomic_DNA"/>
</dbReference>
<accession>J9FY53</accession>
<gene>
    <name evidence="1" type="ORF">EVA_12407</name>
</gene>
<protein>
    <submittedName>
        <fullName evidence="1">Uncharacterized protein</fullName>
    </submittedName>
</protein>